<accession>A0A1C7M1Y4</accession>
<evidence type="ECO:0000256" key="1">
    <source>
        <dbReference type="ARBA" id="ARBA00016056"/>
    </source>
</evidence>
<dbReference type="Pfam" id="PF02221">
    <property type="entry name" value="E1_DerP2_DerF2"/>
    <property type="match status" value="1"/>
</dbReference>
<proteinExistence type="predicted"/>
<dbReference type="InterPro" id="IPR014756">
    <property type="entry name" value="Ig_E-set"/>
</dbReference>
<dbReference type="EMBL" id="LUGG01000013">
    <property type="protein sequence ID" value="OBZ70905.1"/>
    <property type="molecule type" value="Genomic_DNA"/>
</dbReference>
<dbReference type="AlphaFoldDB" id="A0A1C7M1Y4"/>
<gene>
    <name evidence="4" type="primary">NPC2_1</name>
    <name evidence="4" type="ORF">A0H81_09362</name>
</gene>
<evidence type="ECO:0000313" key="4">
    <source>
        <dbReference type="EMBL" id="OBZ70905.1"/>
    </source>
</evidence>
<sequence>MAMCHLDIISRLNGCCKLTLSNVPRFLFLPKTEHGSKHTQTWDSIYMPLLCPLISLHPNHGSSRFLIILLAAAFSGVYSTGFIERDALPEVNIAPLGGSFQWTNCGQPSDAVQIESIVISPNPPIPGEGLKMTITFVAKEVIESAYADVTIKLGRIKLLQNIIDICEELQDNNSSVQCPVNEGRHEFEHTVTLPIEIPLPLSQ</sequence>
<keyword evidence="2" id="KW-0732">Signal</keyword>
<dbReference type="InterPro" id="IPR003172">
    <property type="entry name" value="ML_dom"/>
</dbReference>
<evidence type="ECO:0000259" key="3">
    <source>
        <dbReference type="SMART" id="SM00737"/>
    </source>
</evidence>
<dbReference type="Gene3D" id="2.70.220.10">
    <property type="entry name" value="Ganglioside GM2 activator"/>
    <property type="match status" value="1"/>
</dbReference>
<keyword evidence="5" id="KW-1185">Reference proteome</keyword>
<dbReference type="SUPFAM" id="SSF81296">
    <property type="entry name" value="E set domains"/>
    <property type="match status" value="1"/>
</dbReference>
<name>A0A1C7M1Y4_GRIFR</name>
<dbReference type="Proteomes" id="UP000092993">
    <property type="component" value="Unassembled WGS sequence"/>
</dbReference>
<protein>
    <recommendedName>
        <fullName evidence="1">Phosphatidylglycerol/phosphatidylinositol transfer protein</fullName>
    </recommendedName>
</protein>
<dbReference type="SMART" id="SM00737">
    <property type="entry name" value="ML"/>
    <property type="match status" value="1"/>
</dbReference>
<evidence type="ECO:0000313" key="5">
    <source>
        <dbReference type="Proteomes" id="UP000092993"/>
    </source>
</evidence>
<feature type="domain" description="MD-2-related lipid-recognition" evidence="3">
    <location>
        <begin position="102"/>
        <end position="203"/>
    </location>
</feature>
<reference evidence="4 5" key="1">
    <citation type="submission" date="2016-03" db="EMBL/GenBank/DDBJ databases">
        <title>Whole genome sequencing of Grifola frondosa 9006-11.</title>
        <authorList>
            <person name="Min B."/>
            <person name="Park H."/>
            <person name="Kim J.-G."/>
            <person name="Cho H."/>
            <person name="Oh Y.-L."/>
            <person name="Kong W.-S."/>
            <person name="Choi I.-G."/>
        </authorList>
    </citation>
    <scope>NUCLEOTIDE SEQUENCE [LARGE SCALE GENOMIC DNA]</scope>
    <source>
        <strain evidence="4 5">9006-11</strain>
    </source>
</reference>
<organism evidence="4 5">
    <name type="scientific">Grifola frondosa</name>
    <name type="common">Maitake</name>
    <name type="synonym">Polyporus frondosus</name>
    <dbReference type="NCBI Taxonomy" id="5627"/>
    <lineage>
        <taxon>Eukaryota</taxon>
        <taxon>Fungi</taxon>
        <taxon>Dikarya</taxon>
        <taxon>Basidiomycota</taxon>
        <taxon>Agaricomycotina</taxon>
        <taxon>Agaricomycetes</taxon>
        <taxon>Polyporales</taxon>
        <taxon>Grifolaceae</taxon>
        <taxon>Grifola</taxon>
    </lineage>
</organism>
<comment type="caution">
    <text evidence="4">The sequence shown here is derived from an EMBL/GenBank/DDBJ whole genome shotgun (WGS) entry which is preliminary data.</text>
</comment>
<dbReference type="OrthoDB" id="6409159at2759"/>
<dbReference type="InterPro" id="IPR036846">
    <property type="entry name" value="GM2-AP_sf"/>
</dbReference>
<evidence type="ECO:0000256" key="2">
    <source>
        <dbReference type="ARBA" id="ARBA00022729"/>
    </source>
</evidence>